<keyword evidence="2" id="KW-1185">Reference proteome</keyword>
<protein>
    <submittedName>
        <fullName evidence="1">Uncharacterized protein</fullName>
    </submittedName>
</protein>
<dbReference type="RefSeq" id="WP_233697300.1">
    <property type="nucleotide sequence ID" value="NZ_JAJNBZ010000011.1"/>
</dbReference>
<evidence type="ECO:0000313" key="1">
    <source>
        <dbReference type="EMBL" id="MCE5170619.1"/>
    </source>
</evidence>
<proteinExistence type="predicted"/>
<gene>
    <name evidence="1" type="ORF">LQV63_14985</name>
</gene>
<accession>A0ABS8YM27</accession>
<evidence type="ECO:0000313" key="2">
    <source>
        <dbReference type="Proteomes" id="UP001199916"/>
    </source>
</evidence>
<sequence length="399" mass="45891">MIGISVVLENKLGVFSKQELPASITSSDNFFNDDLDFHTHSSNDFYDYLQFHDVSDYVFISDGARVKRFVMFMNLHYDISFHLCDTKFNCMVGDKDIISRVAMNLEGELSSATGNEYDLSGIQLKNGLRFLVTGAYPFSIGNSLIKHIYVDSMNLLNEIHVEIYKFAAINSAVLINDPTPLESPQFPCIYVDYDKITQNKLLPTSLYLPEHELQEMIDTFKSDGTIDNPSKIQGIIDYAHTLHIDRNNRLFYFSDGIYKDYRKTCCITEQLNSSFMSLLNRLSYISTRKANPLYDIFPLVLNISAHLQGNTSTFITPYSVHQVAQTIDRHKSLKFLGIINDGKKYAYHVLTNKMYEVNDTFLHFLEFDLKEKIDSEELKAKYSTRFPAILNKFRSIVND</sequence>
<organism evidence="1 2">
    <name type="scientific">Paenibacillus profundus</name>
    <dbReference type="NCBI Taxonomy" id="1173085"/>
    <lineage>
        <taxon>Bacteria</taxon>
        <taxon>Bacillati</taxon>
        <taxon>Bacillota</taxon>
        <taxon>Bacilli</taxon>
        <taxon>Bacillales</taxon>
        <taxon>Paenibacillaceae</taxon>
        <taxon>Paenibacillus</taxon>
    </lineage>
</organism>
<name>A0ABS8YM27_9BACL</name>
<dbReference type="Proteomes" id="UP001199916">
    <property type="component" value="Unassembled WGS sequence"/>
</dbReference>
<reference evidence="1 2" key="1">
    <citation type="submission" date="2021-11" db="EMBL/GenBank/DDBJ databases">
        <title>Draft genome sequence of Paenibacillus profundus YoMME, a new Gram-positive bacteria with exoelectrogenic properties.</title>
        <authorList>
            <person name="Hubenova Y."/>
            <person name="Hubenova E."/>
            <person name="Manasiev Y."/>
            <person name="Peykov S."/>
            <person name="Mitov M."/>
        </authorList>
    </citation>
    <scope>NUCLEOTIDE SEQUENCE [LARGE SCALE GENOMIC DNA]</scope>
    <source>
        <strain evidence="1 2">YoMME</strain>
    </source>
</reference>
<dbReference type="EMBL" id="JAJNBZ010000011">
    <property type="protein sequence ID" value="MCE5170619.1"/>
    <property type="molecule type" value="Genomic_DNA"/>
</dbReference>
<comment type="caution">
    <text evidence="1">The sequence shown here is derived from an EMBL/GenBank/DDBJ whole genome shotgun (WGS) entry which is preliminary data.</text>
</comment>